<accession>A0AAU7D1B2</accession>
<reference evidence="2" key="1">
    <citation type="submission" date="2023-03" db="EMBL/GenBank/DDBJ databases">
        <title>Edaphobacter sp.</title>
        <authorList>
            <person name="Huber K.J."/>
            <person name="Papendorf J."/>
            <person name="Pilke C."/>
            <person name="Bunk B."/>
            <person name="Sproeer C."/>
            <person name="Pester M."/>
        </authorList>
    </citation>
    <scope>NUCLEOTIDE SEQUENCE</scope>
    <source>
        <strain evidence="2">DSM 109919</strain>
        <strain evidence="3">DSM 109920</strain>
    </source>
</reference>
<dbReference type="InterPro" id="IPR036249">
    <property type="entry name" value="Thioredoxin-like_sf"/>
</dbReference>
<dbReference type="RefSeq" id="WP_348268936.1">
    <property type="nucleotide sequence ID" value="NZ_CP121194.1"/>
</dbReference>
<evidence type="ECO:0000313" key="3">
    <source>
        <dbReference type="EMBL" id="XBH14926.1"/>
    </source>
</evidence>
<dbReference type="KEGG" id="epl:P4G45_06890"/>
<evidence type="ECO:0000313" key="2">
    <source>
        <dbReference type="EMBL" id="XBH11444.1"/>
    </source>
</evidence>
<dbReference type="AlphaFoldDB" id="A0AAU7D1B2"/>
<dbReference type="PANTHER" id="PTHR36057:SF1">
    <property type="entry name" value="LIPOPROTEIN LIPID ATTACHMENT SITE-LIKE PROTEIN, PUTATIVE (DUF1223)-RELATED"/>
    <property type="match status" value="1"/>
</dbReference>
<feature type="signal peptide" evidence="1">
    <location>
        <begin position="1"/>
        <end position="31"/>
    </location>
</feature>
<protein>
    <submittedName>
        <fullName evidence="2">DUF1223 domain-containing protein</fullName>
    </submittedName>
</protein>
<feature type="chain" id="PRO_5043288470" evidence="1">
    <location>
        <begin position="32"/>
        <end position="264"/>
    </location>
</feature>
<dbReference type="PANTHER" id="PTHR36057">
    <property type="match status" value="1"/>
</dbReference>
<dbReference type="Pfam" id="PF06764">
    <property type="entry name" value="DUF1223"/>
    <property type="match status" value="1"/>
</dbReference>
<accession>A0AAU7DDM7</accession>
<dbReference type="SUPFAM" id="SSF52833">
    <property type="entry name" value="Thioredoxin-like"/>
    <property type="match status" value="1"/>
</dbReference>
<keyword evidence="1" id="KW-0732">Signal</keyword>
<dbReference type="InterPro" id="IPR010634">
    <property type="entry name" value="DUF1223"/>
</dbReference>
<gene>
    <name evidence="2" type="ORF">P4G45_06890</name>
    <name evidence="3" type="ORF">P8936_07125</name>
</gene>
<sequence length="264" mass="28448">MLQTRWFHALTAAATLTVFLLPAHRSATAQANRPPSRTPVLVELFTAEGCSSCPPADDLLAQLESQQPVAGVDIIVLGEHVDYWDKLGWRDRFSSPQYTERQHDYGFRFKLDDIYTPQMVVDGTQQFVGNDAPHALRAIAHAGQTSKIALVLAKPVVDGHKVKIIVSTPIPSPSSKADLYAAVVDVSDTTSVGGGENRGRELHHVAVVRSLQRIGKLENLNSKPIEATLTAPPDANPKNVSVVVFAQSSGPGQVIGVTYASAEQ</sequence>
<name>A0AAU7D1B2_9BACT</name>
<organism evidence="2">
    <name type="scientific">Edaphobacter paludis</name>
    <dbReference type="NCBI Taxonomy" id="3035702"/>
    <lineage>
        <taxon>Bacteria</taxon>
        <taxon>Pseudomonadati</taxon>
        <taxon>Acidobacteriota</taxon>
        <taxon>Terriglobia</taxon>
        <taxon>Terriglobales</taxon>
        <taxon>Acidobacteriaceae</taxon>
        <taxon>Edaphobacter</taxon>
    </lineage>
</organism>
<evidence type="ECO:0000256" key="1">
    <source>
        <dbReference type="SAM" id="SignalP"/>
    </source>
</evidence>
<dbReference type="EMBL" id="CP121195">
    <property type="protein sequence ID" value="XBH14926.1"/>
    <property type="molecule type" value="Genomic_DNA"/>
</dbReference>
<dbReference type="EMBL" id="CP121194">
    <property type="protein sequence ID" value="XBH11444.1"/>
    <property type="molecule type" value="Genomic_DNA"/>
</dbReference>
<proteinExistence type="predicted"/>